<keyword evidence="3" id="KW-1185">Reference proteome</keyword>
<organism evidence="2 3">
    <name type="scientific">Arabis nemorensis</name>
    <dbReference type="NCBI Taxonomy" id="586526"/>
    <lineage>
        <taxon>Eukaryota</taxon>
        <taxon>Viridiplantae</taxon>
        <taxon>Streptophyta</taxon>
        <taxon>Embryophyta</taxon>
        <taxon>Tracheophyta</taxon>
        <taxon>Spermatophyta</taxon>
        <taxon>Magnoliopsida</taxon>
        <taxon>eudicotyledons</taxon>
        <taxon>Gunneridae</taxon>
        <taxon>Pentapetalae</taxon>
        <taxon>rosids</taxon>
        <taxon>malvids</taxon>
        <taxon>Brassicales</taxon>
        <taxon>Brassicaceae</taxon>
        <taxon>Arabideae</taxon>
        <taxon>Arabis</taxon>
    </lineage>
</organism>
<dbReference type="EMBL" id="CABITT030000008">
    <property type="protein sequence ID" value="VVB15843.1"/>
    <property type="molecule type" value="Genomic_DNA"/>
</dbReference>
<evidence type="ECO:0000256" key="1">
    <source>
        <dbReference type="SAM" id="MobiDB-lite"/>
    </source>
</evidence>
<reference evidence="2" key="1">
    <citation type="submission" date="2019-07" db="EMBL/GenBank/DDBJ databases">
        <authorList>
            <person name="Dittberner H."/>
        </authorList>
    </citation>
    <scope>NUCLEOTIDE SEQUENCE [LARGE SCALE GENOMIC DNA]</scope>
</reference>
<comment type="caution">
    <text evidence="2">The sequence shown here is derived from an EMBL/GenBank/DDBJ whole genome shotgun (WGS) entry which is preliminary data.</text>
</comment>
<evidence type="ECO:0000313" key="3">
    <source>
        <dbReference type="Proteomes" id="UP000489600"/>
    </source>
</evidence>
<proteinExistence type="predicted"/>
<name>A0A565CQ40_9BRAS</name>
<feature type="region of interest" description="Disordered" evidence="1">
    <location>
        <begin position="1"/>
        <end position="25"/>
    </location>
</feature>
<dbReference type="Proteomes" id="UP000489600">
    <property type="component" value="Unassembled WGS sequence"/>
</dbReference>
<dbReference type="AlphaFoldDB" id="A0A565CQ40"/>
<accession>A0A565CQ40</accession>
<evidence type="ECO:0000313" key="2">
    <source>
        <dbReference type="EMBL" id="VVB15843.1"/>
    </source>
</evidence>
<sequence>MQKGSRRRRGDEEDNNRRKRKRSSWEEEQVLVGEHDVVMEMTWKMAPGATAVCTGPTIAHAEAEARMGSHIKDSCRNGEDAAMGDQGGCTQVHWMPQKVDRRLQQMIQRLDLGLRWFQGVGVAVVPTSWGRGIKVRRGLQCRGRSCPR</sequence>
<protein>
    <submittedName>
        <fullName evidence="2">Uncharacterized protein</fullName>
    </submittedName>
</protein>
<gene>
    <name evidence="2" type="ORF">ANE_LOCUS26287</name>
</gene>